<dbReference type="PROSITE" id="PS50076">
    <property type="entry name" value="DNAJ_2"/>
    <property type="match status" value="1"/>
</dbReference>
<dbReference type="AlphaFoldDB" id="A0A4Q0AHD7"/>
<dbReference type="Proteomes" id="UP000289257">
    <property type="component" value="Unassembled WGS sequence"/>
</dbReference>
<dbReference type="InterPro" id="IPR001623">
    <property type="entry name" value="DnaJ_domain"/>
</dbReference>
<dbReference type="PANTHER" id="PTHR12558">
    <property type="entry name" value="CELL DIVISION CYCLE 16,23,27"/>
    <property type="match status" value="1"/>
</dbReference>
<accession>A0A4Q0AHD7</accession>
<dbReference type="SUPFAM" id="SSF46565">
    <property type="entry name" value="Chaperone J-domain"/>
    <property type="match status" value="1"/>
</dbReference>
<reference evidence="4" key="1">
    <citation type="submission" date="2019-01" db="EMBL/GenBank/DDBJ databases">
        <title>Genomic signatures and co-occurrence patterns of the ultra-small Saccharimodia (Patescibacteria phylum) suggest a symbiotic lifestyle.</title>
        <authorList>
            <person name="Lemos L."/>
            <person name="Medeiros J."/>
            <person name="Andreote F."/>
            <person name="Fernandes G."/>
            <person name="Varani A."/>
            <person name="Oliveira G."/>
            <person name="Pylro V."/>
        </authorList>
    </citation>
    <scope>NUCLEOTIDE SEQUENCE [LARGE SCALE GENOMIC DNA]</scope>
    <source>
        <strain evidence="4">AMD02</strain>
    </source>
</reference>
<evidence type="ECO:0000313" key="5">
    <source>
        <dbReference type="Proteomes" id="UP000289257"/>
    </source>
</evidence>
<gene>
    <name evidence="4" type="ORF">EOT05_02050</name>
</gene>
<feature type="region of interest" description="Disordered" evidence="1">
    <location>
        <begin position="76"/>
        <end position="98"/>
    </location>
</feature>
<dbReference type="InterPro" id="IPR011990">
    <property type="entry name" value="TPR-like_helical_dom_sf"/>
</dbReference>
<evidence type="ECO:0000256" key="1">
    <source>
        <dbReference type="SAM" id="MobiDB-lite"/>
    </source>
</evidence>
<dbReference type="InterPro" id="IPR036869">
    <property type="entry name" value="J_dom_sf"/>
</dbReference>
<dbReference type="Gene3D" id="1.25.40.10">
    <property type="entry name" value="Tetratricopeptide repeat domain"/>
    <property type="match status" value="1"/>
</dbReference>
<comment type="caution">
    <text evidence="4">The sequence shown here is derived from an EMBL/GenBank/DDBJ whole genome shotgun (WGS) entry which is preliminary data.</text>
</comment>
<dbReference type="EMBL" id="SCKX01000001">
    <property type="protein sequence ID" value="RWZ78513.1"/>
    <property type="molecule type" value="Genomic_DNA"/>
</dbReference>
<proteinExistence type="predicted"/>
<feature type="transmembrane region" description="Helical" evidence="2">
    <location>
        <begin position="314"/>
        <end position="332"/>
    </location>
</feature>
<evidence type="ECO:0000259" key="3">
    <source>
        <dbReference type="PROSITE" id="PS50076"/>
    </source>
</evidence>
<evidence type="ECO:0000256" key="2">
    <source>
        <dbReference type="SAM" id="Phobius"/>
    </source>
</evidence>
<dbReference type="Pfam" id="PF14559">
    <property type="entry name" value="TPR_19"/>
    <property type="match status" value="1"/>
</dbReference>
<feature type="transmembrane region" description="Helical" evidence="2">
    <location>
        <begin position="338"/>
        <end position="356"/>
    </location>
</feature>
<dbReference type="SMART" id="SM00028">
    <property type="entry name" value="TPR"/>
    <property type="match status" value="3"/>
</dbReference>
<keyword evidence="2" id="KW-0812">Transmembrane</keyword>
<feature type="domain" description="J" evidence="3">
    <location>
        <begin position="8"/>
        <end position="77"/>
    </location>
</feature>
<keyword evidence="5" id="KW-1185">Reference proteome</keyword>
<protein>
    <submittedName>
        <fullName evidence="4">Tetratricopeptide repeat protein</fullName>
    </submittedName>
</protein>
<sequence length="377" mass="41231">MTTATFVDFYDILSLPETADADRIKEAIRGQRRIWNKRAGQSDAVQKSLAEQRIRDLAEAERVLLDTSARSSYDSTRVQNKARAAAESATAGGSGSEGTRDWLTEARTFYANGNAHAANYAAREAIAVNGASHEAWNIRANSSFILSNYADAGFEFREAIRLMPHNAAYHFDYGEAHAATGNWADALAEYEIALQQVPGDPVYKTAIANVYLNTGKPEQALQLMEEVVKSQPDVEVFQYYLAWALHDVNLTKWSRLRGGGVIITSPEQIKVTREMSGRALKLKFSDDALRASLQDNLRRADLAEASKWTGSGNILWYLGATLVGIIMLFSGFGAGSAGVGFVGLIIAGLVVWAFVARHHKPGWKFNAANPGIQTRGV</sequence>
<evidence type="ECO:0000313" key="4">
    <source>
        <dbReference type="EMBL" id="RWZ78513.1"/>
    </source>
</evidence>
<organism evidence="4 5">
    <name type="scientific">Candidatus Microsaccharimonas sossegonensis</name>
    <dbReference type="NCBI Taxonomy" id="2506948"/>
    <lineage>
        <taxon>Bacteria</taxon>
        <taxon>Candidatus Saccharimonadota</taxon>
        <taxon>Candidatus Saccharimonadia</taxon>
        <taxon>Candidatus Saccharimonadales</taxon>
        <taxon>Candidatus Saccharimonadaceae</taxon>
        <taxon>Candidatus Microsaccharimonas</taxon>
    </lineage>
</organism>
<keyword evidence="2" id="KW-0472">Membrane</keyword>
<feature type="compositionally biased region" description="Low complexity" evidence="1">
    <location>
        <begin position="82"/>
        <end position="91"/>
    </location>
</feature>
<dbReference type="PANTHER" id="PTHR12558:SF13">
    <property type="entry name" value="CELL DIVISION CYCLE PROTEIN 27 HOMOLOG"/>
    <property type="match status" value="1"/>
</dbReference>
<dbReference type="SUPFAM" id="SSF48452">
    <property type="entry name" value="TPR-like"/>
    <property type="match status" value="1"/>
</dbReference>
<keyword evidence="2" id="KW-1133">Transmembrane helix</keyword>
<dbReference type="InterPro" id="IPR019734">
    <property type="entry name" value="TPR_rpt"/>
</dbReference>
<name>A0A4Q0AHD7_9BACT</name>
<dbReference type="Gene3D" id="1.10.287.110">
    <property type="entry name" value="DnaJ domain"/>
    <property type="match status" value="1"/>
</dbReference>